<dbReference type="RefSeq" id="WP_204395349.1">
    <property type="nucleotide sequence ID" value="NZ_JAFBBW010000001.1"/>
</dbReference>
<organism evidence="2 3">
    <name type="scientific">Agromyces aurantiacus</name>
    <dbReference type="NCBI Taxonomy" id="165814"/>
    <lineage>
        <taxon>Bacteria</taxon>
        <taxon>Bacillati</taxon>
        <taxon>Actinomycetota</taxon>
        <taxon>Actinomycetes</taxon>
        <taxon>Micrococcales</taxon>
        <taxon>Microbacteriaceae</taxon>
        <taxon>Agromyces</taxon>
    </lineage>
</organism>
<name>A0ABV9R1K0_9MICO</name>
<keyword evidence="3" id="KW-1185">Reference proteome</keyword>
<evidence type="ECO:0000313" key="3">
    <source>
        <dbReference type="Proteomes" id="UP001595960"/>
    </source>
</evidence>
<sequence>MTRTKRCGRCQQSKPTSEYNRRSRSRDGLQPFCRECNRENARAYYARNREAHVRRIVASKGERRARALELVGRHLITHPCVDCGEDDIRVLDFDHRDSAEKGAEVMKLAQDGHALQRIAAEVAKCDVRCRNCHAIVTYQRMESDWRSAMRLRAMAEAAAFLRAGVG</sequence>
<evidence type="ECO:0008006" key="4">
    <source>
        <dbReference type="Google" id="ProtNLM"/>
    </source>
</evidence>
<gene>
    <name evidence="2" type="ORF">ACFPER_00485</name>
</gene>
<evidence type="ECO:0000313" key="2">
    <source>
        <dbReference type="EMBL" id="MFC4827248.1"/>
    </source>
</evidence>
<dbReference type="EMBL" id="JBHSJC010000001">
    <property type="protein sequence ID" value="MFC4827248.1"/>
    <property type="molecule type" value="Genomic_DNA"/>
</dbReference>
<accession>A0ABV9R1K0</accession>
<comment type="caution">
    <text evidence="2">The sequence shown here is derived from an EMBL/GenBank/DDBJ whole genome shotgun (WGS) entry which is preliminary data.</text>
</comment>
<reference evidence="3" key="1">
    <citation type="journal article" date="2019" name="Int. J. Syst. Evol. Microbiol.">
        <title>The Global Catalogue of Microorganisms (GCM) 10K type strain sequencing project: providing services to taxonomists for standard genome sequencing and annotation.</title>
        <authorList>
            <consortium name="The Broad Institute Genomics Platform"/>
            <consortium name="The Broad Institute Genome Sequencing Center for Infectious Disease"/>
            <person name="Wu L."/>
            <person name="Ma J."/>
        </authorList>
    </citation>
    <scope>NUCLEOTIDE SEQUENCE [LARGE SCALE GENOMIC DNA]</scope>
    <source>
        <strain evidence="3">CGMCC 1.12192</strain>
    </source>
</reference>
<proteinExistence type="predicted"/>
<dbReference type="Proteomes" id="UP001595960">
    <property type="component" value="Unassembled WGS sequence"/>
</dbReference>
<evidence type="ECO:0000256" key="1">
    <source>
        <dbReference type="SAM" id="MobiDB-lite"/>
    </source>
</evidence>
<feature type="region of interest" description="Disordered" evidence="1">
    <location>
        <begin position="1"/>
        <end position="25"/>
    </location>
</feature>
<protein>
    <recommendedName>
        <fullName evidence="4">HNH endonuclease</fullName>
    </recommendedName>
</protein>